<evidence type="ECO:0000313" key="1">
    <source>
        <dbReference type="EMBL" id="MDQ0494532.1"/>
    </source>
</evidence>
<proteinExistence type="predicted"/>
<sequence length="29" mass="3337">MLTILCKVAGVEYILCRQTMKFEQAMQST</sequence>
<comment type="caution">
    <text evidence="1">The sequence shown here is derived from an EMBL/GenBank/DDBJ whole genome shotgun (WGS) entry which is preliminary data.</text>
</comment>
<accession>A0ABU0L2G8</accession>
<dbReference type="EMBL" id="JAUSWA010000014">
    <property type="protein sequence ID" value="MDQ0494532.1"/>
    <property type="molecule type" value="Genomic_DNA"/>
</dbReference>
<protein>
    <submittedName>
        <fullName evidence="1">Uncharacterized protein</fullName>
    </submittedName>
</protein>
<name>A0ABU0L2G8_9BACL</name>
<gene>
    <name evidence="1" type="ORF">QOZ95_002697</name>
</gene>
<organism evidence="1 2">
    <name type="scientific">Paenibacillus brasilensis</name>
    <dbReference type="NCBI Taxonomy" id="128574"/>
    <lineage>
        <taxon>Bacteria</taxon>
        <taxon>Bacillati</taxon>
        <taxon>Bacillota</taxon>
        <taxon>Bacilli</taxon>
        <taxon>Bacillales</taxon>
        <taxon>Paenibacillaceae</taxon>
        <taxon>Paenibacillus</taxon>
    </lineage>
</organism>
<evidence type="ECO:0000313" key="2">
    <source>
        <dbReference type="Proteomes" id="UP001242811"/>
    </source>
</evidence>
<reference evidence="1 2" key="1">
    <citation type="submission" date="2023-07" db="EMBL/GenBank/DDBJ databases">
        <title>Genomic Encyclopedia of Type Strains, Phase IV (KMG-IV): sequencing the most valuable type-strain genomes for metagenomic binning, comparative biology and taxonomic classification.</title>
        <authorList>
            <person name="Goeker M."/>
        </authorList>
    </citation>
    <scope>NUCLEOTIDE SEQUENCE [LARGE SCALE GENOMIC DNA]</scope>
    <source>
        <strain evidence="1 2">DSM 14914</strain>
    </source>
</reference>
<keyword evidence="2" id="KW-1185">Reference proteome</keyword>
<dbReference type="Proteomes" id="UP001242811">
    <property type="component" value="Unassembled WGS sequence"/>
</dbReference>